<keyword evidence="1" id="KW-0732">Signal</keyword>
<proteinExistence type="predicted"/>
<feature type="domain" description="Beta-xylosidase C-terminal Concanavalin A-like" evidence="2">
    <location>
        <begin position="69"/>
        <end position="255"/>
    </location>
</feature>
<keyword evidence="4" id="KW-1185">Reference proteome</keyword>
<dbReference type="SUPFAM" id="SSF49899">
    <property type="entry name" value="Concanavalin A-like lectins/glucanases"/>
    <property type="match status" value="1"/>
</dbReference>
<dbReference type="OrthoDB" id="6402258at2"/>
<protein>
    <submittedName>
        <fullName evidence="3">Uncharacterized protein DUF1349</fullName>
    </submittedName>
</protein>
<dbReference type="Gene3D" id="2.60.120.200">
    <property type="match status" value="1"/>
</dbReference>
<comment type="caution">
    <text evidence="3">The sequence shown here is derived from an EMBL/GenBank/DDBJ whole genome shotgun (WGS) entry which is preliminary data.</text>
</comment>
<dbReference type="Proteomes" id="UP000256388">
    <property type="component" value="Unassembled WGS sequence"/>
</dbReference>
<dbReference type="RefSeq" id="WP_158675152.1">
    <property type="nucleotide sequence ID" value="NZ_AP018437.1"/>
</dbReference>
<evidence type="ECO:0000313" key="3">
    <source>
        <dbReference type="EMBL" id="REG05433.1"/>
    </source>
</evidence>
<accession>A0A347ZWL0</accession>
<dbReference type="EMBL" id="QUMS01000005">
    <property type="protein sequence ID" value="REG05433.1"/>
    <property type="molecule type" value="Genomic_DNA"/>
</dbReference>
<feature type="chain" id="PRO_5030063682" evidence="1">
    <location>
        <begin position="21"/>
        <end position="260"/>
    </location>
</feature>
<dbReference type="PROSITE" id="PS51257">
    <property type="entry name" value="PROKAR_LIPOPROTEIN"/>
    <property type="match status" value="1"/>
</dbReference>
<dbReference type="Pfam" id="PF17851">
    <property type="entry name" value="GH43_C2"/>
    <property type="match status" value="1"/>
</dbReference>
<feature type="signal peptide" evidence="1">
    <location>
        <begin position="1"/>
        <end position="20"/>
    </location>
</feature>
<reference evidence="3 4" key="1">
    <citation type="submission" date="2018-08" db="EMBL/GenBank/DDBJ databases">
        <title>Genomic Encyclopedia of Type Strains, Phase IV (KMG-IV): sequencing the most valuable type-strain genomes for metagenomic binning, comparative biology and taxonomic classification.</title>
        <authorList>
            <person name="Goeker M."/>
        </authorList>
    </citation>
    <scope>NUCLEOTIDE SEQUENCE [LARGE SCALE GENOMIC DNA]</scope>
    <source>
        <strain evidence="3 4">DSM 23923</strain>
    </source>
</reference>
<name>A0A347ZWL0_9CHLR</name>
<evidence type="ECO:0000259" key="2">
    <source>
        <dbReference type="Pfam" id="PF17851"/>
    </source>
</evidence>
<evidence type="ECO:0000313" key="4">
    <source>
        <dbReference type="Proteomes" id="UP000256388"/>
    </source>
</evidence>
<dbReference type="AlphaFoldDB" id="A0A347ZWL0"/>
<dbReference type="InterPro" id="IPR041542">
    <property type="entry name" value="GH43_C2"/>
</dbReference>
<evidence type="ECO:0000256" key="1">
    <source>
        <dbReference type="SAM" id="SignalP"/>
    </source>
</evidence>
<gene>
    <name evidence="3" type="ORF">DFR64_2834</name>
</gene>
<dbReference type="InterPro" id="IPR013320">
    <property type="entry name" value="ConA-like_dom_sf"/>
</dbReference>
<organism evidence="3 4">
    <name type="scientific">Pelolinea submarina</name>
    <dbReference type="NCBI Taxonomy" id="913107"/>
    <lineage>
        <taxon>Bacteria</taxon>
        <taxon>Bacillati</taxon>
        <taxon>Chloroflexota</taxon>
        <taxon>Anaerolineae</taxon>
        <taxon>Anaerolineales</taxon>
        <taxon>Anaerolineaceae</taxon>
        <taxon>Pelolinea</taxon>
    </lineage>
</organism>
<sequence>MYRNRLFIGLLFLLTLSVVACQPKETIIVVTATPAPTELPTATSIPTVIPTATIEPTPTPEGQIFYDGFEKELQPGWDVENEDTLKWAFTNDGWLKIVAGDDCLLSSAFQKNLFLQYAPEGNFVIETLIKADADTNFQQASIYIIEDTDNYFTINRGYCLPCKPGGAGIYSDYAYKGEWGSFSGRSYKDEAVYLRIAVNRDKKEIIAYYSADGEKWTQLRKIPMSINVNQIGLGTSNCDGGDIDDNLVAEFDYFEVSVLE</sequence>